<dbReference type="Proteomes" id="UP001152484">
    <property type="component" value="Unassembled WGS sequence"/>
</dbReference>
<keyword evidence="2" id="KW-1185">Reference proteome</keyword>
<evidence type="ECO:0000313" key="2">
    <source>
        <dbReference type="Proteomes" id="UP001152484"/>
    </source>
</evidence>
<evidence type="ECO:0000313" key="1">
    <source>
        <dbReference type="EMBL" id="CAH9076611.1"/>
    </source>
</evidence>
<organism evidence="1 2">
    <name type="scientific">Cuscuta europaea</name>
    <name type="common">European dodder</name>
    <dbReference type="NCBI Taxonomy" id="41803"/>
    <lineage>
        <taxon>Eukaryota</taxon>
        <taxon>Viridiplantae</taxon>
        <taxon>Streptophyta</taxon>
        <taxon>Embryophyta</taxon>
        <taxon>Tracheophyta</taxon>
        <taxon>Spermatophyta</taxon>
        <taxon>Magnoliopsida</taxon>
        <taxon>eudicotyledons</taxon>
        <taxon>Gunneridae</taxon>
        <taxon>Pentapetalae</taxon>
        <taxon>asterids</taxon>
        <taxon>lamiids</taxon>
        <taxon>Solanales</taxon>
        <taxon>Convolvulaceae</taxon>
        <taxon>Cuscuteae</taxon>
        <taxon>Cuscuta</taxon>
        <taxon>Cuscuta subgen. Cuscuta</taxon>
    </lineage>
</organism>
<protein>
    <submittedName>
        <fullName evidence="1">Uncharacterized protein</fullName>
    </submittedName>
</protein>
<gene>
    <name evidence="1" type="ORF">CEURO_LOCUS5893</name>
</gene>
<comment type="caution">
    <text evidence="1">The sequence shown here is derived from an EMBL/GenBank/DDBJ whole genome shotgun (WGS) entry which is preliminary data.</text>
</comment>
<dbReference type="EMBL" id="CAMAPE010000010">
    <property type="protein sequence ID" value="CAH9076611.1"/>
    <property type="molecule type" value="Genomic_DNA"/>
</dbReference>
<proteinExistence type="predicted"/>
<dbReference type="AlphaFoldDB" id="A0A9P1E2X0"/>
<name>A0A9P1E2X0_CUSEU</name>
<sequence length="82" mass="8943">MADHINDDNELLVLPSQTDKLEKEVIPAALAQLFFTRYGQAYMKRLGFCLNVRVCSSDADCEGAICGPKCRPSLGLGHVCGQ</sequence>
<accession>A0A9P1E2X0</accession>
<dbReference type="OrthoDB" id="1303585at2759"/>
<reference evidence="1" key="1">
    <citation type="submission" date="2022-07" db="EMBL/GenBank/DDBJ databases">
        <authorList>
            <person name="Macas J."/>
            <person name="Novak P."/>
            <person name="Neumann P."/>
        </authorList>
    </citation>
    <scope>NUCLEOTIDE SEQUENCE</scope>
</reference>